<organism evidence="2 3">
    <name type="scientific">Loigolactobacillus jiayinensis</name>
    <dbReference type="NCBI Taxonomy" id="2486016"/>
    <lineage>
        <taxon>Bacteria</taxon>
        <taxon>Bacillati</taxon>
        <taxon>Bacillota</taxon>
        <taxon>Bacilli</taxon>
        <taxon>Lactobacillales</taxon>
        <taxon>Lactobacillaceae</taxon>
        <taxon>Loigolactobacillus</taxon>
    </lineage>
</organism>
<protein>
    <submittedName>
        <fullName evidence="2">Flavodoxin</fullName>
    </submittedName>
</protein>
<dbReference type="SUPFAM" id="SSF52218">
    <property type="entry name" value="Flavoproteins"/>
    <property type="match status" value="1"/>
</dbReference>
<dbReference type="InterPro" id="IPR008254">
    <property type="entry name" value="Flavodoxin/NO_synth"/>
</dbReference>
<dbReference type="InterPro" id="IPR029039">
    <property type="entry name" value="Flavoprotein-like_sf"/>
</dbReference>
<dbReference type="Proteomes" id="UP001596289">
    <property type="component" value="Unassembled WGS sequence"/>
</dbReference>
<comment type="caution">
    <text evidence="2">The sequence shown here is derived from an EMBL/GenBank/DDBJ whole genome shotgun (WGS) entry which is preliminary data.</text>
</comment>
<feature type="domain" description="Flavodoxin-like" evidence="1">
    <location>
        <begin position="3"/>
        <end position="155"/>
    </location>
</feature>
<accession>A0ABW1RDN0</accession>
<sequence>MKKVLIAYYSWSGTTAKLAHLLQQVTGGDLYEMKVAADVFSSDMYATSDIATKQRATNALPQLVGSLPDLNQYDVVLIGGPVWSGALATPVLTFLQQGQNTKAVLAPFYTDAGTKGDYEKDFTQAAGQPVKPGIGMDSMTLNQATAIAKVKAWWQQNF</sequence>
<evidence type="ECO:0000313" key="2">
    <source>
        <dbReference type="EMBL" id="MFC6169863.1"/>
    </source>
</evidence>
<reference evidence="3" key="1">
    <citation type="journal article" date="2019" name="Int. J. Syst. Evol. Microbiol.">
        <title>The Global Catalogue of Microorganisms (GCM) 10K type strain sequencing project: providing services to taxonomists for standard genome sequencing and annotation.</title>
        <authorList>
            <consortium name="The Broad Institute Genomics Platform"/>
            <consortium name="The Broad Institute Genome Sequencing Center for Infectious Disease"/>
            <person name="Wu L."/>
            <person name="Ma J."/>
        </authorList>
    </citation>
    <scope>NUCLEOTIDE SEQUENCE [LARGE SCALE GENOMIC DNA]</scope>
    <source>
        <strain evidence="3">CCM 8904</strain>
    </source>
</reference>
<evidence type="ECO:0000259" key="1">
    <source>
        <dbReference type="Pfam" id="PF12682"/>
    </source>
</evidence>
<dbReference type="PANTHER" id="PTHR39201:SF1">
    <property type="entry name" value="FLAVODOXIN-LIKE DOMAIN-CONTAINING PROTEIN"/>
    <property type="match status" value="1"/>
</dbReference>
<evidence type="ECO:0000313" key="3">
    <source>
        <dbReference type="Proteomes" id="UP001596289"/>
    </source>
</evidence>
<name>A0ABW1RDN0_9LACO</name>
<dbReference type="Gene3D" id="3.40.50.360">
    <property type="match status" value="1"/>
</dbReference>
<dbReference type="Pfam" id="PF12682">
    <property type="entry name" value="Flavodoxin_4"/>
    <property type="match status" value="1"/>
</dbReference>
<keyword evidence="3" id="KW-1185">Reference proteome</keyword>
<dbReference type="RefSeq" id="WP_125551049.1">
    <property type="nucleotide sequence ID" value="NZ_JBHSSL010000025.1"/>
</dbReference>
<proteinExistence type="predicted"/>
<dbReference type="PANTHER" id="PTHR39201">
    <property type="entry name" value="EXPORTED PROTEIN-RELATED"/>
    <property type="match status" value="1"/>
</dbReference>
<dbReference type="EMBL" id="JBHSSL010000025">
    <property type="protein sequence ID" value="MFC6169863.1"/>
    <property type="molecule type" value="Genomic_DNA"/>
</dbReference>
<gene>
    <name evidence="2" type="ORF">ACFQGP_04620</name>
</gene>